<organism evidence="3 4">
    <name type="scientific">Fusarium albosuccineum</name>
    <dbReference type="NCBI Taxonomy" id="1237068"/>
    <lineage>
        <taxon>Eukaryota</taxon>
        <taxon>Fungi</taxon>
        <taxon>Dikarya</taxon>
        <taxon>Ascomycota</taxon>
        <taxon>Pezizomycotina</taxon>
        <taxon>Sordariomycetes</taxon>
        <taxon>Hypocreomycetidae</taxon>
        <taxon>Hypocreales</taxon>
        <taxon>Nectriaceae</taxon>
        <taxon>Fusarium</taxon>
        <taxon>Fusarium decemcellulare species complex</taxon>
    </lineage>
</organism>
<evidence type="ECO:0000313" key="3">
    <source>
        <dbReference type="EMBL" id="KAF4463097.1"/>
    </source>
</evidence>
<dbReference type="Proteomes" id="UP000554235">
    <property type="component" value="Unassembled WGS sequence"/>
</dbReference>
<evidence type="ECO:0000256" key="2">
    <source>
        <dbReference type="SAM" id="MobiDB-lite"/>
    </source>
</evidence>
<evidence type="ECO:0000256" key="1">
    <source>
        <dbReference type="SAM" id="Coils"/>
    </source>
</evidence>
<accession>A0A8H4PIP5</accession>
<sequence>MSSNKRQSRTASRENNISKSSDTQSGSIFAREVQIECDRLAEQIARVPAIVRERLSGAEEVQVDGRSRRSTNPDLIAQLHKADREIQRREATIQHLTNELDSYQRETQNLRAKEQSLRNFMHESDFYPEVSEHKVVAAFAGVRQKVQKLVSSKMYRMEGRELRTESNLLTIGKDLHGLWQKATQPNRRLILRAIVYKRLADEILDYEFFGAAEPNVEDSIGSKINSIIAGLSQFERIQVGNKVSNDIVSNWRLLTLKSVETIGLTKGPFGTALAEQMHDYFTAFIVEEATQEDREKLLEAFTELCNEAYALRLLMRKSKNNYRCVSIGTGVPEENTERYADVFGELEDAPNGSKKVALTLFGCLTAHTQNSTDNYRVLEKAQIIVAKN</sequence>
<evidence type="ECO:0000313" key="4">
    <source>
        <dbReference type="Proteomes" id="UP000554235"/>
    </source>
</evidence>
<dbReference type="EMBL" id="JAADYS010001425">
    <property type="protein sequence ID" value="KAF4463097.1"/>
    <property type="molecule type" value="Genomic_DNA"/>
</dbReference>
<comment type="caution">
    <text evidence="3">The sequence shown here is derived from an EMBL/GenBank/DDBJ whole genome shotgun (WGS) entry which is preliminary data.</text>
</comment>
<feature type="coiled-coil region" evidence="1">
    <location>
        <begin position="79"/>
        <end position="113"/>
    </location>
</feature>
<dbReference type="OrthoDB" id="5393537at2759"/>
<proteinExistence type="predicted"/>
<feature type="region of interest" description="Disordered" evidence="2">
    <location>
        <begin position="1"/>
        <end position="25"/>
    </location>
</feature>
<name>A0A8H4PIP5_9HYPO</name>
<dbReference type="AlphaFoldDB" id="A0A8H4PIP5"/>
<reference evidence="3 4" key="1">
    <citation type="submission" date="2020-01" db="EMBL/GenBank/DDBJ databases">
        <title>Identification and distribution of gene clusters putatively required for synthesis of sphingolipid metabolism inhibitors in phylogenetically diverse species of the filamentous fungus Fusarium.</title>
        <authorList>
            <person name="Kim H.-S."/>
            <person name="Busman M."/>
            <person name="Brown D.W."/>
            <person name="Divon H."/>
            <person name="Uhlig S."/>
            <person name="Proctor R.H."/>
        </authorList>
    </citation>
    <scope>NUCLEOTIDE SEQUENCE [LARGE SCALE GENOMIC DNA]</scope>
    <source>
        <strain evidence="3 4">NRRL 20459</strain>
    </source>
</reference>
<protein>
    <submittedName>
        <fullName evidence="3">Phage C domain-containing</fullName>
    </submittedName>
</protein>
<keyword evidence="4" id="KW-1185">Reference proteome</keyword>
<gene>
    <name evidence="3" type="ORF">FALBO_10084</name>
</gene>
<keyword evidence="1" id="KW-0175">Coiled coil</keyword>